<dbReference type="EMBL" id="JACHMU010000001">
    <property type="protein sequence ID" value="MBB5742451.1"/>
    <property type="molecule type" value="Genomic_DNA"/>
</dbReference>
<keyword evidence="2" id="KW-0732">Signal</keyword>
<evidence type="ECO:0000256" key="2">
    <source>
        <dbReference type="SAM" id="SignalP"/>
    </source>
</evidence>
<keyword evidence="1" id="KW-1133">Transmembrane helix</keyword>
<dbReference type="RefSeq" id="WP_184281884.1">
    <property type="nucleotide sequence ID" value="NZ_BAAAPG010000001.1"/>
</dbReference>
<organism evidence="3 4">
    <name type="scientific">Microbacterium ginsengiterrae</name>
    <dbReference type="NCBI Taxonomy" id="546115"/>
    <lineage>
        <taxon>Bacteria</taxon>
        <taxon>Bacillati</taxon>
        <taxon>Actinomycetota</taxon>
        <taxon>Actinomycetes</taxon>
        <taxon>Micrococcales</taxon>
        <taxon>Microbacteriaceae</taxon>
        <taxon>Microbacterium</taxon>
    </lineage>
</organism>
<proteinExistence type="predicted"/>
<dbReference type="AlphaFoldDB" id="A0A7W9FAN6"/>
<evidence type="ECO:0008006" key="5">
    <source>
        <dbReference type="Google" id="ProtNLM"/>
    </source>
</evidence>
<comment type="caution">
    <text evidence="3">The sequence shown here is derived from an EMBL/GenBank/DDBJ whole genome shotgun (WGS) entry which is preliminary data.</text>
</comment>
<accession>A0A7W9FAN6</accession>
<feature type="signal peptide" evidence="2">
    <location>
        <begin position="1"/>
        <end position="31"/>
    </location>
</feature>
<feature type="transmembrane region" description="Helical" evidence="1">
    <location>
        <begin position="202"/>
        <end position="221"/>
    </location>
</feature>
<gene>
    <name evidence="3" type="ORF">HD600_000948</name>
</gene>
<dbReference type="Proteomes" id="UP000517712">
    <property type="component" value="Unassembled WGS sequence"/>
</dbReference>
<evidence type="ECO:0000256" key="1">
    <source>
        <dbReference type="SAM" id="Phobius"/>
    </source>
</evidence>
<keyword evidence="4" id="KW-1185">Reference proteome</keyword>
<sequence length="230" mass="22925">MRRIEHRAIGRAALAAGALIAMLSMAPPAAADESLAISYSLDGLNWSASPPASILPAGWIAVPGGSQQGSLHLRAERPGATLVALFAAPARSDDPVLVEALRVTGEGGRAVTVDGTTRCSALAPQTVLHQGETMQVPIGVALDAGLVGGQNRPVSLKVLVALSDTAAAPLPNGCPVDPAVIPLLPVQGEVTATALPRTGGDIPLLAAAAAIAAVIGGIVAIRTGGARRHG</sequence>
<name>A0A7W9FAN6_9MICO</name>
<evidence type="ECO:0000313" key="3">
    <source>
        <dbReference type="EMBL" id="MBB5742451.1"/>
    </source>
</evidence>
<keyword evidence="1" id="KW-0472">Membrane</keyword>
<protein>
    <recommendedName>
        <fullName evidence="5">LPXTG-motif cell wall-anchored protein</fullName>
    </recommendedName>
</protein>
<reference evidence="3 4" key="1">
    <citation type="submission" date="2020-08" db="EMBL/GenBank/DDBJ databases">
        <title>Sequencing the genomes of 1000 actinobacteria strains.</title>
        <authorList>
            <person name="Klenk H.-P."/>
        </authorList>
    </citation>
    <scope>NUCLEOTIDE SEQUENCE [LARGE SCALE GENOMIC DNA]</scope>
    <source>
        <strain evidence="3 4">DSM 24823</strain>
    </source>
</reference>
<keyword evidence="1" id="KW-0812">Transmembrane</keyword>
<evidence type="ECO:0000313" key="4">
    <source>
        <dbReference type="Proteomes" id="UP000517712"/>
    </source>
</evidence>
<feature type="chain" id="PRO_5031223672" description="LPXTG-motif cell wall-anchored protein" evidence="2">
    <location>
        <begin position="32"/>
        <end position="230"/>
    </location>
</feature>